<name>A0ABT8GXL7_9ACTN</name>
<comment type="caution">
    <text evidence="2">The sequence shown here is derived from an EMBL/GenBank/DDBJ whole genome shotgun (WGS) entry which is preliminary data.</text>
</comment>
<dbReference type="RefSeq" id="WP_301162179.1">
    <property type="nucleotide sequence ID" value="NZ_JAUHTB010000002.1"/>
</dbReference>
<dbReference type="EMBL" id="JAUHTB010000002">
    <property type="protein sequence ID" value="MDN4504951.1"/>
    <property type="molecule type" value="Genomic_DNA"/>
</dbReference>
<gene>
    <name evidence="2" type="ORF">QYF62_02590</name>
</gene>
<evidence type="ECO:0000259" key="1">
    <source>
        <dbReference type="Pfam" id="PF18862"/>
    </source>
</evidence>
<feature type="domain" description="ApeA N-terminal" evidence="1">
    <location>
        <begin position="6"/>
        <end position="131"/>
    </location>
</feature>
<sequence length="448" mass="49571">MTNRNWNGSFWLAGSEQKANGSYTALAGEQPTVVLEEPIVDDPTIKKFVNSHGELETRFSMDAKASVEAFKPILIHGTLVCGADVSLLSAQNFSGGGTPPKYKARTAIIGAHVRNGQLFDGLRFQLDDQYWTGHLIPGDSSTTTDGAVIRVDHAPEGSWIVYEAASPRSLRDLEQYVALACIVLFHLAFDFRPRLREVEVRIDSGPWLKTLSSRLHDKPKDADIAMLPREEISVDKIAAWLDLNSKLDGLASAVVEPPSGAVQAQALVATTLIEGIHRRLPYNQARFSNLSGKAIDRIRREARRSAARQAEAEGSTDSAEIKDVVGKCVSHFEDVDYNDRASDIVDEVFAAVPELSNLVSDMPKLLKKARNELAHHLVERSSYEDLVDVLRYWTIASLAAPWILRFLLLLRVGVEAKVLREKALKHQRFAFVLANISEIASELEAIDK</sequence>
<accession>A0ABT8GXL7</accession>
<keyword evidence="3" id="KW-1185">Reference proteome</keyword>
<dbReference type="Proteomes" id="UP001172702">
    <property type="component" value="Unassembled WGS sequence"/>
</dbReference>
<protein>
    <recommendedName>
        <fullName evidence="1">ApeA N-terminal domain-containing protein</fullName>
    </recommendedName>
</protein>
<reference evidence="2 3" key="1">
    <citation type="submission" date="2023-07" db="EMBL/GenBank/DDBJ databases">
        <title>Strategy for survival of the halotoleranting strain Dietzia MX2 from the Yakshinskoe mineral salts deposit.</title>
        <authorList>
            <person name="Kharitonova M.A."/>
            <person name="Kupriyanova-Ashina F.G."/>
            <person name="Shakirov T.R."/>
            <person name="Vafina M.S."/>
            <person name="Ilinskaya O.N."/>
        </authorList>
    </citation>
    <scope>NUCLEOTIDE SEQUENCE [LARGE SCALE GENOMIC DNA]</scope>
    <source>
        <strain evidence="2 3">MX2</strain>
    </source>
</reference>
<organism evidence="2 3">
    <name type="scientific">Dietzia maris</name>
    <dbReference type="NCBI Taxonomy" id="37915"/>
    <lineage>
        <taxon>Bacteria</taxon>
        <taxon>Bacillati</taxon>
        <taxon>Actinomycetota</taxon>
        <taxon>Actinomycetes</taxon>
        <taxon>Mycobacteriales</taxon>
        <taxon>Dietziaceae</taxon>
        <taxon>Dietzia</taxon>
    </lineage>
</organism>
<proteinExistence type="predicted"/>
<evidence type="ECO:0000313" key="2">
    <source>
        <dbReference type="EMBL" id="MDN4504951.1"/>
    </source>
</evidence>
<dbReference type="InterPro" id="IPR041223">
    <property type="entry name" value="ApeA_NTD"/>
</dbReference>
<evidence type="ECO:0000313" key="3">
    <source>
        <dbReference type="Proteomes" id="UP001172702"/>
    </source>
</evidence>
<dbReference type="Pfam" id="PF18862">
    <property type="entry name" value="ApeA_NTD1"/>
    <property type="match status" value="1"/>
</dbReference>